<protein>
    <recommendedName>
        <fullName evidence="4">Cyclic lactone autoinducer peptide</fullName>
    </recommendedName>
</protein>
<dbReference type="NCBIfam" id="TIGR04223">
    <property type="entry name" value="quorum_AgrD"/>
    <property type="match status" value="1"/>
</dbReference>
<gene>
    <name evidence="2" type="ordered locus">Ccel_2791</name>
</gene>
<dbReference type="HOGENOM" id="CLU_3166680_0_0_9"/>
<proteinExistence type="predicted"/>
<dbReference type="Proteomes" id="UP000001349">
    <property type="component" value="Chromosome"/>
</dbReference>
<sequence length="48" mass="5199" precursor="true">MKSRIKFLLAPLSLIITQLALSGVCSACCSSLYQPKAPKHLTASRQHS</sequence>
<reference evidence="2 3" key="1">
    <citation type="submission" date="2009-01" db="EMBL/GenBank/DDBJ databases">
        <title>Complete sequence of Clostridium cellulolyticum H10.</title>
        <authorList>
            <consortium name="US DOE Joint Genome Institute"/>
            <person name="Lucas S."/>
            <person name="Copeland A."/>
            <person name="Lapidus A."/>
            <person name="Glavina del Rio T."/>
            <person name="Dalin E."/>
            <person name="Tice H."/>
            <person name="Bruce D."/>
            <person name="Goodwin L."/>
            <person name="Pitluck S."/>
            <person name="Chertkov O."/>
            <person name="Saunders E."/>
            <person name="Brettin T."/>
            <person name="Detter J.C."/>
            <person name="Han C."/>
            <person name="Larimer F."/>
            <person name="Land M."/>
            <person name="Hauser L."/>
            <person name="Kyrpides N."/>
            <person name="Ivanova N."/>
            <person name="Zhou J."/>
            <person name="Richardson P."/>
        </authorList>
    </citation>
    <scope>NUCLEOTIDE SEQUENCE [LARGE SCALE GENOMIC DNA]</scope>
    <source>
        <strain evidence="3">ATCC 35319 / DSM 5812 / JCM 6584 / H10</strain>
    </source>
</reference>
<feature type="chain" id="PRO_5039439884" description="Cyclic lactone autoinducer peptide" evidence="1">
    <location>
        <begin position="28"/>
        <end position="48"/>
    </location>
</feature>
<dbReference type="OrthoDB" id="1741438at2"/>
<evidence type="ECO:0000313" key="3">
    <source>
        <dbReference type="Proteomes" id="UP000001349"/>
    </source>
</evidence>
<name>B8I7L8_RUMCH</name>
<dbReference type="eggNOG" id="ENOG502ZEFU">
    <property type="taxonomic scope" value="Bacteria"/>
</dbReference>
<evidence type="ECO:0008006" key="4">
    <source>
        <dbReference type="Google" id="ProtNLM"/>
    </source>
</evidence>
<dbReference type="AlphaFoldDB" id="B8I7L8"/>
<organism evidence="2 3">
    <name type="scientific">Ruminiclostridium cellulolyticum (strain ATCC 35319 / DSM 5812 / JCM 6584 / H10)</name>
    <name type="common">Clostridium cellulolyticum</name>
    <dbReference type="NCBI Taxonomy" id="394503"/>
    <lineage>
        <taxon>Bacteria</taxon>
        <taxon>Bacillati</taxon>
        <taxon>Bacillota</taxon>
        <taxon>Clostridia</taxon>
        <taxon>Eubacteriales</taxon>
        <taxon>Oscillospiraceae</taxon>
        <taxon>Ruminiclostridium</taxon>
    </lineage>
</organism>
<evidence type="ECO:0000256" key="1">
    <source>
        <dbReference type="SAM" id="SignalP"/>
    </source>
</evidence>
<dbReference type="RefSeq" id="WP_015926161.1">
    <property type="nucleotide sequence ID" value="NC_011898.1"/>
</dbReference>
<dbReference type="EMBL" id="CP001348">
    <property type="protein sequence ID" value="ACL77089.1"/>
    <property type="molecule type" value="Genomic_DNA"/>
</dbReference>
<dbReference type="STRING" id="394503.Ccel_2791"/>
<keyword evidence="3" id="KW-1185">Reference proteome</keyword>
<dbReference type="InterPro" id="IPR009229">
    <property type="entry name" value="AgrD"/>
</dbReference>
<accession>B8I7L8</accession>
<keyword evidence="1" id="KW-0732">Signal</keyword>
<evidence type="ECO:0000313" key="2">
    <source>
        <dbReference type="EMBL" id="ACL77089.1"/>
    </source>
</evidence>
<feature type="signal peptide" evidence="1">
    <location>
        <begin position="1"/>
        <end position="27"/>
    </location>
</feature>
<dbReference type="KEGG" id="cce:Ccel_2791"/>